<protein>
    <submittedName>
        <fullName evidence="2">MIP12479p</fullName>
    </submittedName>
</protein>
<keyword evidence="1" id="KW-1133">Transmembrane helix</keyword>
<name>C9QP66_DROME</name>
<dbReference type="EMBL" id="BT099948">
    <property type="protein sequence ID" value="ACX37663.1"/>
    <property type="molecule type" value="mRNA"/>
</dbReference>
<evidence type="ECO:0000313" key="2">
    <source>
        <dbReference type="EMBL" id="ACX37663.1"/>
    </source>
</evidence>
<organism evidence="2">
    <name type="scientific">Drosophila melanogaster</name>
    <name type="common">Fruit fly</name>
    <dbReference type="NCBI Taxonomy" id="7227"/>
    <lineage>
        <taxon>Eukaryota</taxon>
        <taxon>Metazoa</taxon>
        <taxon>Ecdysozoa</taxon>
        <taxon>Arthropoda</taxon>
        <taxon>Hexapoda</taxon>
        <taxon>Insecta</taxon>
        <taxon>Pterygota</taxon>
        <taxon>Neoptera</taxon>
        <taxon>Endopterygota</taxon>
        <taxon>Diptera</taxon>
        <taxon>Brachycera</taxon>
        <taxon>Muscomorpha</taxon>
        <taxon>Ephydroidea</taxon>
        <taxon>Drosophilidae</taxon>
        <taxon>Drosophila</taxon>
        <taxon>Sophophora</taxon>
    </lineage>
</organism>
<keyword evidence="1" id="KW-0812">Transmembrane</keyword>
<dbReference type="AlphaFoldDB" id="C9QP66"/>
<accession>C9QP66</accession>
<sequence length="70" mass="8037">MSAIRITILTGIFCTTDTADFRIAASPDSHDWTLKLEFIFRLYVFRSPGFVACLIAVFRRIVATPLRWLN</sequence>
<evidence type="ECO:0000256" key="1">
    <source>
        <dbReference type="SAM" id="Phobius"/>
    </source>
</evidence>
<feature type="transmembrane region" description="Helical" evidence="1">
    <location>
        <begin position="38"/>
        <end position="58"/>
    </location>
</feature>
<proteinExistence type="evidence at transcript level"/>
<keyword evidence="1" id="KW-0472">Membrane</keyword>
<reference evidence="2" key="1">
    <citation type="submission" date="2009-10" db="EMBL/GenBank/DDBJ databases">
        <authorList>
            <person name="Carlson J."/>
            <person name="Booth B."/>
            <person name="Frise E."/>
            <person name="Sandler J."/>
            <person name="Wan K."/>
            <person name="Yu C."/>
            <person name="Celniker S."/>
        </authorList>
    </citation>
    <scope>NUCLEOTIDE SEQUENCE</scope>
</reference>